<organism evidence="6 7">
    <name type="scientific">Saguinus oedipus</name>
    <name type="common">Cotton-top tamarin</name>
    <name type="synonym">Oedipomidas oedipus</name>
    <dbReference type="NCBI Taxonomy" id="9490"/>
    <lineage>
        <taxon>Eukaryota</taxon>
        <taxon>Metazoa</taxon>
        <taxon>Chordata</taxon>
        <taxon>Craniata</taxon>
        <taxon>Vertebrata</taxon>
        <taxon>Euteleostomi</taxon>
        <taxon>Mammalia</taxon>
        <taxon>Eutheria</taxon>
        <taxon>Euarchontoglires</taxon>
        <taxon>Primates</taxon>
        <taxon>Haplorrhini</taxon>
        <taxon>Platyrrhini</taxon>
        <taxon>Cebidae</taxon>
        <taxon>Callitrichinae</taxon>
        <taxon>Saguinus</taxon>
    </lineage>
</organism>
<keyword evidence="4" id="KW-0862">Zinc</keyword>
<dbReference type="Pfam" id="PF13901">
    <property type="entry name" value="RH_dom"/>
    <property type="match status" value="1"/>
</dbReference>
<accession>A0ABQ9VH55</accession>
<proteinExistence type="predicted"/>
<dbReference type="EMBL" id="JASSZA010000006">
    <property type="protein sequence ID" value="KAK2108567.1"/>
    <property type="molecule type" value="Genomic_DNA"/>
</dbReference>
<evidence type="ECO:0000256" key="4">
    <source>
        <dbReference type="ARBA" id="ARBA00022833"/>
    </source>
</evidence>
<keyword evidence="7" id="KW-1185">Reference proteome</keyword>
<comment type="caution">
    <text evidence="6">The sequence shown here is derived from an EMBL/GenBank/DDBJ whole genome shotgun (WGS) entry which is preliminary data.</text>
</comment>
<evidence type="ECO:0000313" key="7">
    <source>
        <dbReference type="Proteomes" id="UP001266305"/>
    </source>
</evidence>
<dbReference type="SMART" id="SM01175">
    <property type="entry name" value="DUF4206"/>
    <property type="match status" value="1"/>
</dbReference>
<evidence type="ECO:0000313" key="6">
    <source>
        <dbReference type="EMBL" id="KAK2108567.1"/>
    </source>
</evidence>
<dbReference type="Proteomes" id="UP001266305">
    <property type="component" value="Unassembled WGS sequence"/>
</dbReference>
<feature type="domain" description="Rubicon Homology" evidence="5">
    <location>
        <begin position="1"/>
        <end position="72"/>
    </location>
</feature>
<dbReference type="PANTHER" id="PTHR12326:SF10">
    <property type="entry name" value="PLECKSTRIN HOMOLOGY DOMAIN-CONTAINING FAMILY M MEMBER 3"/>
    <property type="match status" value="1"/>
</dbReference>
<protein>
    <submittedName>
        <fullName evidence="6">Pleckstrin y domain-containing M member 3</fullName>
    </submittedName>
</protein>
<reference evidence="6 7" key="1">
    <citation type="submission" date="2023-05" db="EMBL/GenBank/DDBJ databases">
        <title>B98-5 Cell Line De Novo Hybrid Assembly: An Optical Mapping Approach.</title>
        <authorList>
            <person name="Kananen K."/>
            <person name="Auerbach J.A."/>
            <person name="Kautto E."/>
            <person name="Blachly J.S."/>
        </authorList>
    </citation>
    <scope>NUCLEOTIDE SEQUENCE [LARGE SCALE GENOMIC DNA]</scope>
    <source>
        <strain evidence="6">B95-8</strain>
        <tissue evidence="6">Cell line</tissue>
    </source>
</reference>
<sequence>VSKQAKEFLEYVYEEPLIDIQQENAMLYHHAEPLAAVLRLRQRLKSLRAYLFSCRAAVAEDLRRSLRQRKVR</sequence>
<dbReference type="PANTHER" id="PTHR12326">
    <property type="entry name" value="PLECKSTRIN HOMOLOGY DOMAIN CONTAINING PROTEIN"/>
    <property type="match status" value="1"/>
</dbReference>
<keyword evidence="2" id="KW-0677">Repeat</keyword>
<feature type="non-terminal residue" evidence="6">
    <location>
        <position position="1"/>
    </location>
</feature>
<name>A0ABQ9VH55_SAGOE</name>
<evidence type="ECO:0000259" key="5">
    <source>
        <dbReference type="SMART" id="SM01175"/>
    </source>
</evidence>
<gene>
    <name evidence="6" type="primary">PLEKHM3_3</name>
    <name evidence="6" type="ORF">P7K49_013732</name>
</gene>
<evidence type="ECO:0000256" key="2">
    <source>
        <dbReference type="ARBA" id="ARBA00022737"/>
    </source>
</evidence>
<keyword evidence="3" id="KW-0863">Zinc-finger</keyword>
<dbReference type="InterPro" id="IPR025258">
    <property type="entry name" value="RH_dom"/>
</dbReference>
<evidence type="ECO:0000256" key="1">
    <source>
        <dbReference type="ARBA" id="ARBA00022723"/>
    </source>
</evidence>
<dbReference type="InterPro" id="IPR051366">
    <property type="entry name" value="DEF8"/>
</dbReference>
<evidence type="ECO:0000256" key="3">
    <source>
        <dbReference type="ARBA" id="ARBA00022771"/>
    </source>
</evidence>
<keyword evidence="1" id="KW-0479">Metal-binding</keyword>